<reference evidence="5 6" key="1">
    <citation type="submission" date="2019-01" db="EMBL/GenBank/DDBJ databases">
        <title>Litorilituus lipolytica sp. nov., isolated from intertidal sand of the Yellow Sea in China.</title>
        <authorList>
            <person name="Liu A."/>
        </authorList>
    </citation>
    <scope>NUCLEOTIDE SEQUENCE [LARGE SCALE GENOMIC DNA]</scope>
    <source>
        <strain evidence="5 6">RZ04</strain>
    </source>
</reference>
<protein>
    <submittedName>
        <fullName evidence="5">NAD(P)H-flavin reductase</fullName>
        <ecNumber evidence="5">1.16.1.3</ecNumber>
        <ecNumber evidence="5">1.5.1.41</ecNumber>
    </submittedName>
</protein>
<dbReference type="InterPro" id="IPR050415">
    <property type="entry name" value="MRET"/>
</dbReference>
<dbReference type="GO" id="GO:0052875">
    <property type="term" value="F:riboflavin reductase [NAD(P)H] activity"/>
    <property type="evidence" value="ECO:0007669"/>
    <property type="project" value="UniProtKB-EC"/>
</dbReference>
<evidence type="ECO:0000313" key="5">
    <source>
        <dbReference type="EMBL" id="TPH15681.1"/>
    </source>
</evidence>
<dbReference type="PANTHER" id="PTHR47354:SF7">
    <property type="entry name" value="NAD(P)H-FLAVIN REDUCTASE"/>
    <property type="match status" value="1"/>
</dbReference>
<dbReference type="EC" id="1.16.1.3" evidence="5"/>
<dbReference type="RefSeq" id="WP_140603080.1">
    <property type="nucleotide sequence ID" value="NZ_SAWY01000019.1"/>
</dbReference>
<feature type="domain" description="FAD-binding FR-type" evidence="4">
    <location>
        <begin position="1"/>
        <end position="102"/>
    </location>
</feature>
<comment type="caution">
    <text evidence="5">The sequence shown here is derived from an EMBL/GenBank/DDBJ whole genome shotgun (WGS) entry which is preliminary data.</text>
</comment>
<evidence type="ECO:0000256" key="2">
    <source>
        <dbReference type="ARBA" id="ARBA00023223"/>
    </source>
</evidence>
<evidence type="ECO:0000256" key="1">
    <source>
        <dbReference type="ARBA" id="ARBA00023002"/>
    </source>
</evidence>
<evidence type="ECO:0000259" key="4">
    <source>
        <dbReference type="PROSITE" id="PS51384"/>
    </source>
</evidence>
<dbReference type="PROSITE" id="PS51384">
    <property type="entry name" value="FAD_FR"/>
    <property type="match status" value="1"/>
</dbReference>
<keyword evidence="6" id="KW-1185">Reference proteome</keyword>
<gene>
    <name evidence="5" type="ORF">EPA86_08900</name>
</gene>
<dbReference type="OrthoDB" id="9806195at2"/>
<dbReference type="InterPro" id="IPR001433">
    <property type="entry name" value="OxRdtase_FAD/NAD-bd"/>
</dbReference>
<dbReference type="SUPFAM" id="SSF52343">
    <property type="entry name" value="Ferredoxin reductase-like, C-terminal NADP-linked domain"/>
    <property type="match status" value="1"/>
</dbReference>
<dbReference type="InterPro" id="IPR017938">
    <property type="entry name" value="Riboflavin_synthase-like_b-brl"/>
</dbReference>
<dbReference type="AlphaFoldDB" id="A0A502L089"/>
<dbReference type="Pfam" id="PF00175">
    <property type="entry name" value="NAD_binding_1"/>
    <property type="match status" value="1"/>
</dbReference>
<dbReference type="InterPro" id="IPR039261">
    <property type="entry name" value="FNR_nucleotide-bd"/>
</dbReference>
<accession>A0A502L089</accession>
<evidence type="ECO:0000313" key="6">
    <source>
        <dbReference type="Proteomes" id="UP000315303"/>
    </source>
</evidence>
<dbReference type="InterPro" id="IPR017927">
    <property type="entry name" value="FAD-bd_FR_type"/>
</dbReference>
<dbReference type="Proteomes" id="UP000315303">
    <property type="component" value="Unassembled WGS sequence"/>
</dbReference>
<keyword evidence="2" id="KW-0455">Luminescence</keyword>
<dbReference type="EMBL" id="SAWY01000019">
    <property type="protein sequence ID" value="TPH15681.1"/>
    <property type="molecule type" value="Genomic_DNA"/>
</dbReference>
<dbReference type="NCBIfam" id="NF005963">
    <property type="entry name" value="PRK08051.1"/>
    <property type="match status" value="1"/>
</dbReference>
<name>A0A502L089_9GAMM</name>
<dbReference type="PRINTS" id="PR00410">
    <property type="entry name" value="PHEHYDRXLASE"/>
</dbReference>
<dbReference type="SUPFAM" id="SSF63380">
    <property type="entry name" value="Riboflavin synthase domain-like"/>
    <property type="match status" value="1"/>
</dbReference>
<dbReference type="PANTHER" id="PTHR47354">
    <property type="entry name" value="NADH OXIDOREDUCTASE HCR"/>
    <property type="match status" value="1"/>
</dbReference>
<keyword evidence="1 5" id="KW-0560">Oxidoreductase</keyword>
<dbReference type="Gene3D" id="3.40.50.80">
    <property type="entry name" value="Nucleotide-binding domain of ferredoxin-NADP reductase (FNR) module"/>
    <property type="match status" value="1"/>
</dbReference>
<dbReference type="Gene3D" id="2.40.30.10">
    <property type="entry name" value="Translation factors"/>
    <property type="match status" value="1"/>
</dbReference>
<evidence type="ECO:0000256" key="3">
    <source>
        <dbReference type="ARBA" id="ARBA00038177"/>
    </source>
</evidence>
<comment type="similarity">
    <text evidence="3">Belongs to the Fre/LuxG FAD/NAD(P) flavoprotein oxidoreductase family.</text>
</comment>
<dbReference type="CDD" id="cd06189">
    <property type="entry name" value="flavin_oxioreductase"/>
    <property type="match status" value="1"/>
</dbReference>
<dbReference type="EC" id="1.5.1.41" evidence="5"/>
<proteinExistence type="inferred from homology"/>
<dbReference type="GO" id="GO:0008218">
    <property type="term" value="P:bioluminescence"/>
    <property type="evidence" value="ECO:0007669"/>
    <property type="project" value="UniProtKB-KW"/>
</dbReference>
<sequence length="235" mass="26244">MKTVSCQIQSLTSLTQHVYKVLLKPSEQVSFAPGQYLNFVMSDEDKRPFSIASSPNSELIELQIGAFVADSYPMQVIDRIKACQESGEPVTIEMPLGQAQLREGSERPLLLLAGGTGFSYIKSMFEYLAEQKSERHIMVYWGVREASACYELEETAEIIASLPHANFIPVVENPTADWQGKTGLVHQAVMHDIISLEPYDIYLAGRFEMVGAVRSDFVEHGALLEHMYADAFAFI</sequence>
<organism evidence="5 6">
    <name type="scientific">Litorilituus lipolyticus</name>
    <dbReference type="NCBI Taxonomy" id="2491017"/>
    <lineage>
        <taxon>Bacteria</taxon>
        <taxon>Pseudomonadati</taxon>
        <taxon>Pseudomonadota</taxon>
        <taxon>Gammaproteobacteria</taxon>
        <taxon>Alteromonadales</taxon>
        <taxon>Colwelliaceae</taxon>
        <taxon>Litorilituus</taxon>
    </lineage>
</organism>